<dbReference type="CDD" id="cd06225">
    <property type="entry name" value="HAMP"/>
    <property type="match status" value="1"/>
</dbReference>
<feature type="domain" description="HAMP" evidence="26">
    <location>
        <begin position="214"/>
        <end position="266"/>
    </location>
</feature>
<evidence type="ECO:0000313" key="28">
    <source>
        <dbReference type="Proteomes" id="UP000301751"/>
    </source>
</evidence>
<evidence type="ECO:0000256" key="10">
    <source>
        <dbReference type="ARBA" id="ARBA00022692"/>
    </source>
</evidence>
<evidence type="ECO:0000256" key="1">
    <source>
        <dbReference type="ARBA" id="ARBA00004413"/>
    </source>
</evidence>
<dbReference type="GO" id="GO:0005886">
    <property type="term" value="C:plasma membrane"/>
    <property type="evidence" value="ECO:0007669"/>
    <property type="project" value="UniProtKB-SubCell"/>
</dbReference>
<comment type="similarity">
    <text evidence="20">Belongs to the methyl-accepting chemotaxis (MCP) protein family.</text>
</comment>
<dbReference type="PROSITE" id="PS50111">
    <property type="entry name" value="CHEMOTAXIS_TRANSDUC_2"/>
    <property type="match status" value="1"/>
</dbReference>
<feature type="domain" description="Methyl-accepting transducer" evidence="25">
    <location>
        <begin position="271"/>
        <end position="500"/>
    </location>
</feature>
<accession>A0A480B282</accession>
<evidence type="ECO:0000256" key="13">
    <source>
        <dbReference type="ARBA" id="ARBA00022927"/>
    </source>
</evidence>
<evidence type="ECO:0000256" key="18">
    <source>
        <dbReference type="ARBA" id="ARBA00023225"/>
    </source>
</evidence>
<dbReference type="OrthoDB" id="9778554at2"/>
<evidence type="ECO:0000256" key="24">
    <source>
        <dbReference type="SAM" id="Phobius"/>
    </source>
</evidence>
<evidence type="ECO:0000256" key="3">
    <source>
        <dbReference type="ARBA" id="ARBA00008531"/>
    </source>
</evidence>
<keyword evidence="9" id="KW-0997">Cell inner membrane</keyword>
<feature type="transmembrane region" description="Helical" evidence="24">
    <location>
        <begin position="192"/>
        <end position="213"/>
    </location>
</feature>
<dbReference type="GO" id="GO:0004888">
    <property type="term" value="F:transmembrane signaling receptor activity"/>
    <property type="evidence" value="ECO:0007669"/>
    <property type="project" value="InterPro"/>
</dbReference>
<evidence type="ECO:0000256" key="6">
    <source>
        <dbReference type="ARBA" id="ARBA00022475"/>
    </source>
</evidence>
<sequence length="937" mass="97348">MNNLSIKFKLALAPAICLLLLGLTAGLALWGFAQQRQALVAVHTAHLPSYTFATRFESGLRESNGLINRLLGAEAMGYNAKELAEIEKELTAAQGALRQALTERQGLGDALGAEETQSLAGLATALTGYEKAVKDVNDMRASGPAIASTYLSLAQKSYATLLKGVQAISEAKLAAAAREVDDAARDAQRGQAAILAAAAVALLLGVALSTVVARGLLQRMRRLSDGVAAMAAGDLSSPVAAAGSDEVGRLMQDVETVRSQLSQSLRAVHEAAASVRSASGEIAAGNADLSHRTEQQAGSLQQTASSMTELSATVRNSADTAQQANQLASAASAVARRGGDVVGEVVRTMDAITDSSRRIADIIGTIDGIAFQTNILALNAAVEAARAGEQGRGFAVVAGEVRALAQRSAEAAREIKTLINDSVEKVDTGSRLVAEAGGTMGEIVAQVQRVSDLIGEISAAADEQTSGISLVGGAVDQLDQVTQQNAALVEQSAAAADSLQQQAVRLVEAVGAFRLAGSTPTAAVPVAAAAAPPLRVVPRTERRPELGGAERHPGLRDRIQPLAGPRREPPVLREEIRLSGPGRHDLLGAGGAKAITGPVPQLADAAGRGASDEALGGLRDELQSVRALIDERFGMLAFMERLQRDPRQATLSQQLFDAGLSPALVRKLVQGLPAAATDALGWATGVLERNVHTDEHDAPLEDHEGVLALIGPTGVGKTTSTAKLAAAFATKHGAANLGLITLDAYRVAAHEQLRTYGRILGVPVHTAHDRASLEDLLELLSGKKLVLIDTAGMAQRDARTRELLEMLQHPAIRKLLVINAAAQGETVDDVMVAYGVAHCLGVIVSKLDEAVKLGPALDALIRHRARVVGVANGQRVPEDWHRLSAQALVQRALRGGGNAAWKLDAAEVNLVFAAIHGAGYPGKPPTATPGQGAPVPV</sequence>
<dbReference type="NCBIfam" id="TIGR03499">
    <property type="entry name" value="FlhF"/>
    <property type="match status" value="1"/>
</dbReference>
<dbReference type="InterPro" id="IPR003593">
    <property type="entry name" value="AAA+_ATPase"/>
</dbReference>
<dbReference type="RefSeq" id="WP_137735706.1">
    <property type="nucleotide sequence ID" value="NZ_BJCL01000023.1"/>
</dbReference>
<dbReference type="FunFam" id="3.40.50.300:FF:000695">
    <property type="entry name" value="Flagellar biosynthesis regulator FlhF"/>
    <property type="match status" value="1"/>
</dbReference>
<feature type="region of interest" description="Disordered" evidence="23">
    <location>
        <begin position="540"/>
        <end position="568"/>
    </location>
</feature>
<dbReference type="Pfam" id="PF00015">
    <property type="entry name" value="MCPsignal"/>
    <property type="match status" value="1"/>
</dbReference>
<evidence type="ECO:0000256" key="8">
    <source>
        <dbReference type="ARBA" id="ARBA00022500"/>
    </source>
</evidence>
<dbReference type="GO" id="GO:0044781">
    <property type="term" value="P:bacterial-type flagellum organization"/>
    <property type="evidence" value="ECO:0007669"/>
    <property type="project" value="UniProtKB-UniRule"/>
</dbReference>
<dbReference type="GO" id="GO:0005525">
    <property type="term" value="F:GTP binding"/>
    <property type="evidence" value="ECO:0007669"/>
    <property type="project" value="UniProtKB-UniRule"/>
</dbReference>
<evidence type="ECO:0000256" key="2">
    <source>
        <dbReference type="ARBA" id="ARBA00004429"/>
    </source>
</evidence>
<dbReference type="PANTHER" id="PTHR43531">
    <property type="entry name" value="PROTEIN ICFG"/>
    <property type="match status" value="1"/>
</dbReference>
<keyword evidence="15" id="KW-0342">GTP-binding</keyword>
<dbReference type="SMART" id="SM00382">
    <property type="entry name" value="AAA"/>
    <property type="match status" value="1"/>
</dbReference>
<evidence type="ECO:0000256" key="21">
    <source>
        <dbReference type="NCBIfam" id="TIGR03499"/>
    </source>
</evidence>
<dbReference type="Pfam" id="PF00448">
    <property type="entry name" value="SRP54"/>
    <property type="match status" value="1"/>
</dbReference>
<dbReference type="Pfam" id="PF00672">
    <property type="entry name" value="HAMP"/>
    <property type="match status" value="1"/>
</dbReference>
<keyword evidence="14 24" id="KW-1133">Transmembrane helix</keyword>
<dbReference type="InterPro" id="IPR003122">
    <property type="entry name" value="Tar_rcpt_lig-bd"/>
</dbReference>
<comment type="function">
    <text evidence="19">Necessary for flagellar biosynthesis. May be involved in translocation of the flagellum.</text>
</comment>
<evidence type="ECO:0000313" key="27">
    <source>
        <dbReference type="EMBL" id="GCL66005.1"/>
    </source>
</evidence>
<comment type="subcellular location">
    <subcellularLocation>
        <location evidence="2">Cell inner membrane</location>
        <topology evidence="2">Multi-pass membrane protein</topology>
    </subcellularLocation>
    <subcellularLocation>
        <location evidence="1">Cell membrane</location>
        <topology evidence="1">Peripheral membrane protein</topology>
        <orientation evidence="1">Cytoplasmic side</orientation>
    </subcellularLocation>
</comment>
<dbReference type="Gene3D" id="3.40.50.300">
    <property type="entry name" value="P-loop containing nucleotide triphosphate hydrolases"/>
    <property type="match status" value="1"/>
</dbReference>
<dbReference type="GO" id="GO:0006614">
    <property type="term" value="P:SRP-dependent cotranslational protein targeting to membrane"/>
    <property type="evidence" value="ECO:0007669"/>
    <property type="project" value="UniProtKB-UniRule"/>
</dbReference>
<keyword evidence="6" id="KW-1003">Cell membrane</keyword>
<dbReference type="GO" id="GO:0015031">
    <property type="term" value="P:protein transport"/>
    <property type="evidence" value="ECO:0007669"/>
    <property type="project" value="UniProtKB-KW"/>
</dbReference>
<evidence type="ECO:0000256" key="20">
    <source>
        <dbReference type="ARBA" id="ARBA00029447"/>
    </source>
</evidence>
<dbReference type="AlphaFoldDB" id="A0A480B282"/>
<dbReference type="SUPFAM" id="SSF58104">
    <property type="entry name" value="Methyl-accepting chemotaxis protein (MCP) signaling domain"/>
    <property type="match status" value="1"/>
</dbReference>
<keyword evidence="11" id="KW-0547">Nucleotide-binding</keyword>
<evidence type="ECO:0000256" key="23">
    <source>
        <dbReference type="SAM" id="MobiDB-lite"/>
    </source>
</evidence>
<dbReference type="InterPro" id="IPR027417">
    <property type="entry name" value="P-loop_NTPase"/>
</dbReference>
<evidence type="ECO:0000256" key="7">
    <source>
        <dbReference type="ARBA" id="ARBA00022481"/>
    </source>
</evidence>
<dbReference type="SMART" id="SM00962">
    <property type="entry name" value="SRP54"/>
    <property type="match status" value="1"/>
</dbReference>
<dbReference type="Proteomes" id="UP000301751">
    <property type="component" value="Unassembled WGS sequence"/>
</dbReference>
<dbReference type="Pfam" id="PF02203">
    <property type="entry name" value="TarH"/>
    <property type="match status" value="1"/>
</dbReference>
<dbReference type="InterPro" id="IPR003660">
    <property type="entry name" value="HAMP_dom"/>
</dbReference>
<feature type="region of interest" description="Disordered" evidence="23">
    <location>
        <begin position="290"/>
        <end position="309"/>
    </location>
</feature>
<gene>
    <name evidence="27" type="ORF">AQPW35_50860</name>
</gene>
<keyword evidence="28" id="KW-1185">Reference proteome</keyword>
<dbReference type="InterPro" id="IPR020006">
    <property type="entry name" value="FlhF"/>
</dbReference>
<organism evidence="27 28">
    <name type="scientific">Pseudaquabacterium pictum</name>
    <dbReference type="NCBI Taxonomy" id="2315236"/>
    <lineage>
        <taxon>Bacteria</taxon>
        <taxon>Pseudomonadati</taxon>
        <taxon>Pseudomonadota</taxon>
        <taxon>Betaproteobacteria</taxon>
        <taxon>Burkholderiales</taxon>
        <taxon>Sphaerotilaceae</taxon>
        <taxon>Pseudaquabacterium</taxon>
    </lineage>
</organism>
<dbReference type="PRINTS" id="PR00260">
    <property type="entry name" value="CHEMTRNSDUCR"/>
</dbReference>
<dbReference type="PANTHER" id="PTHR43531:SF14">
    <property type="entry name" value="METHYL-ACCEPTING CHEMOTAXIS PROTEIN I-RELATED"/>
    <property type="match status" value="1"/>
</dbReference>
<evidence type="ECO:0000256" key="15">
    <source>
        <dbReference type="ARBA" id="ARBA00023134"/>
    </source>
</evidence>
<dbReference type="SMART" id="SM00283">
    <property type="entry name" value="MA"/>
    <property type="match status" value="1"/>
</dbReference>
<keyword evidence="10 24" id="KW-0812">Transmembrane</keyword>
<evidence type="ECO:0000256" key="11">
    <source>
        <dbReference type="ARBA" id="ARBA00022741"/>
    </source>
</evidence>
<evidence type="ECO:0000259" key="26">
    <source>
        <dbReference type="PROSITE" id="PS50885"/>
    </source>
</evidence>
<dbReference type="InterPro" id="IPR047040">
    <property type="entry name" value="FlhF__GTPase_dom"/>
</dbReference>
<evidence type="ECO:0000256" key="9">
    <source>
        <dbReference type="ARBA" id="ARBA00022519"/>
    </source>
</evidence>
<dbReference type="Gene3D" id="1.10.287.950">
    <property type="entry name" value="Methyl-accepting chemotaxis protein"/>
    <property type="match status" value="1"/>
</dbReference>
<evidence type="ECO:0000256" key="14">
    <source>
        <dbReference type="ARBA" id="ARBA00022989"/>
    </source>
</evidence>
<dbReference type="GO" id="GO:0007165">
    <property type="term" value="P:signal transduction"/>
    <property type="evidence" value="ECO:0007669"/>
    <property type="project" value="UniProtKB-KW"/>
</dbReference>
<dbReference type="EMBL" id="BJCL01000023">
    <property type="protein sequence ID" value="GCL66005.1"/>
    <property type="molecule type" value="Genomic_DNA"/>
</dbReference>
<dbReference type="PROSITE" id="PS50885">
    <property type="entry name" value="HAMP"/>
    <property type="match status" value="1"/>
</dbReference>
<evidence type="ECO:0000256" key="22">
    <source>
        <dbReference type="PROSITE-ProRule" id="PRU00284"/>
    </source>
</evidence>
<dbReference type="CDD" id="cd11386">
    <property type="entry name" value="MCP_signal"/>
    <property type="match status" value="1"/>
</dbReference>
<comment type="caution">
    <text evidence="27">The sequence shown here is derived from an EMBL/GenBank/DDBJ whole genome shotgun (WGS) entry which is preliminary data.</text>
</comment>
<keyword evidence="18" id="KW-1006">Bacterial flagellum protein export</keyword>
<feature type="compositionally biased region" description="Polar residues" evidence="23">
    <location>
        <begin position="295"/>
        <end position="309"/>
    </location>
</feature>
<evidence type="ECO:0000256" key="5">
    <source>
        <dbReference type="ARBA" id="ARBA00022448"/>
    </source>
</evidence>
<dbReference type="SMART" id="SM00304">
    <property type="entry name" value="HAMP"/>
    <property type="match status" value="1"/>
</dbReference>
<keyword evidence="8" id="KW-0145">Chemotaxis</keyword>
<keyword evidence="7" id="KW-0488">Methylation</keyword>
<name>A0A480B282_9BURK</name>
<keyword evidence="16 24" id="KW-0472">Membrane</keyword>
<dbReference type="GO" id="GO:0006935">
    <property type="term" value="P:chemotaxis"/>
    <property type="evidence" value="ECO:0007669"/>
    <property type="project" value="UniProtKB-KW"/>
</dbReference>
<dbReference type="InterPro" id="IPR004089">
    <property type="entry name" value="MCPsignal_dom"/>
</dbReference>
<keyword evidence="5" id="KW-0813">Transport</keyword>
<evidence type="ECO:0000256" key="12">
    <source>
        <dbReference type="ARBA" id="ARBA00022795"/>
    </source>
</evidence>
<dbReference type="GO" id="GO:0003924">
    <property type="term" value="F:GTPase activity"/>
    <property type="evidence" value="ECO:0007669"/>
    <property type="project" value="UniProtKB-UniRule"/>
</dbReference>
<dbReference type="InterPro" id="IPR051310">
    <property type="entry name" value="MCP_chemotaxis"/>
</dbReference>
<evidence type="ECO:0000256" key="4">
    <source>
        <dbReference type="ARBA" id="ARBA00014919"/>
    </source>
</evidence>
<comment type="similarity">
    <text evidence="3">Belongs to the GTP-binding SRP family.</text>
</comment>
<evidence type="ECO:0000256" key="19">
    <source>
        <dbReference type="ARBA" id="ARBA00025337"/>
    </source>
</evidence>
<proteinExistence type="inferred from homology"/>
<dbReference type="InterPro" id="IPR004090">
    <property type="entry name" value="Chemotax_Me-accpt_rcpt"/>
</dbReference>
<evidence type="ECO:0000259" key="25">
    <source>
        <dbReference type="PROSITE" id="PS50111"/>
    </source>
</evidence>
<reference evidence="28" key="1">
    <citation type="submission" date="2019-03" db="EMBL/GenBank/DDBJ databases">
        <title>Aquabacterium pictum sp.nov., the first bacteriochlorophyll a-containing freshwater bacterium in the genus Aquabacterium of the class Betaproteobacteria.</title>
        <authorList>
            <person name="Hirose S."/>
            <person name="Tank M."/>
            <person name="Hara E."/>
            <person name="Tamaki H."/>
            <person name="Takaichi S."/>
            <person name="Haruta S."/>
            <person name="Hanada S."/>
        </authorList>
    </citation>
    <scope>NUCLEOTIDE SEQUENCE [LARGE SCALE GENOMIC DNA]</scope>
    <source>
        <strain evidence="28">W35</strain>
    </source>
</reference>
<evidence type="ECO:0000256" key="17">
    <source>
        <dbReference type="ARBA" id="ARBA00023224"/>
    </source>
</evidence>
<dbReference type="FunFam" id="1.10.287.950:FF:000001">
    <property type="entry name" value="Methyl-accepting chemotaxis sensory transducer"/>
    <property type="match status" value="1"/>
</dbReference>
<keyword evidence="12" id="KW-1005">Bacterial flagellum biogenesis</keyword>
<keyword evidence="17 22" id="KW-0807">Transducer</keyword>
<dbReference type="CDD" id="cd17873">
    <property type="entry name" value="FlhF"/>
    <property type="match status" value="1"/>
</dbReference>
<protein>
    <recommendedName>
        <fullName evidence="4 21">Flagellar biosynthesis protein FlhF</fullName>
    </recommendedName>
</protein>
<keyword evidence="13" id="KW-0653">Protein transport</keyword>
<dbReference type="InterPro" id="IPR000897">
    <property type="entry name" value="SRP54_GTPase_dom"/>
</dbReference>
<dbReference type="SUPFAM" id="SSF52540">
    <property type="entry name" value="P-loop containing nucleoside triphosphate hydrolases"/>
    <property type="match status" value="1"/>
</dbReference>
<evidence type="ECO:0000256" key="16">
    <source>
        <dbReference type="ARBA" id="ARBA00023136"/>
    </source>
</evidence>